<dbReference type="AlphaFoldDB" id="A0A6H1TTU5"/>
<dbReference type="EMBL" id="CP051167">
    <property type="protein sequence ID" value="QIZ69855.1"/>
    <property type="molecule type" value="Genomic_DNA"/>
</dbReference>
<dbReference type="Proteomes" id="UP000500857">
    <property type="component" value="Chromosome"/>
</dbReference>
<name>A0A6H1TTU5_9CYAN</name>
<sequence>MGDRLSSSGWAGSLASRGPQYGVFAATMPDGTEVVVKVYPPELADKFNEELVGARAASQTSVGARFYGLVDVGPNRLAFAMERVAGGFADAPHGATPEQESEASHYASRVSDRTLADIDTYSQELLDLGYYASGEVQGSIDDSGRWRPIDLQGIDRLSSDPVEAQEQRDEHASNIGMERRHLERLRDRHRGHNP</sequence>
<accession>A0A6H1TTU5</accession>
<organism evidence="2 3">
    <name type="scientific">Oxynema aestuarii AP17</name>
    <dbReference type="NCBI Taxonomy" id="2064643"/>
    <lineage>
        <taxon>Bacteria</taxon>
        <taxon>Bacillati</taxon>
        <taxon>Cyanobacteriota</taxon>
        <taxon>Cyanophyceae</taxon>
        <taxon>Oscillatoriophycideae</taxon>
        <taxon>Oscillatoriales</taxon>
        <taxon>Oscillatoriaceae</taxon>
        <taxon>Oxynema</taxon>
        <taxon>Oxynema aestuarii</taxon>
    </lineage>
</organism>
<feature type="region of interest" description="Disordered" evidence="1">
    <location>
        <begin position="155"/>
        <end position="194"/>
    </location>
</feature>
<evidence type="ECO:0000256" key="1">
    <source>
        <dbReference type="SAM" id="MobiDB-lite"/>
    </source>
</evidence>
<keyword evidence="3" id="KW-1185">Reference proteome</keyword>
<protein>
    <submittedName>
        <fullName evidence="2">Uncharacterized protein</fullName>
    </submittedName>
</protein>
<proteinExistence type="predicted"/>
<feature type="compositionally biased region" description="Basic and acidic residues" evidence="1">
    <location>
        <begin position="165"/>
        <end position="186"/>
    </location>
</feature>
<evidence type="ECO:0000313" key="2">
    <source>
        <dbReference type="EMBL" id="QIZ69855.1"/>
    </source>
</evidence>
<gene>
    <name evidence="2" type="ORF">HCG48_04055</name>
</gene>
<reference evidence="2 3" key="1">
    <citation type="submission" date="2020-04" db="EMBL/GenBank/DDBJ databases">
        <authorList>
            <person name="Basu S."/>
            <person name="Maruthanayagam V."/>
            <person name="Chakraborty S."/>
            <person name="Pramanik A."/>
            <person name="Mukherjee J."/>
            <person name="Brink B."/>
        </authorList>
    </citation>
    <scope>NUCLEOTIDE SEQUENCE [LARGE SCALE GENOMIC DNA]</scope>
    <source>
        <strain evidence="2 3">AP17</strain>
    </source>
</reference>
<dbReference type="KEGG" id="oxy:HCG48_04055"/>
<evidence type="ECO:0000313" key="3">
    <source>
        <dbReference type="Proteomes" id="UP000500857"/>
    </source>
</evidence>
<dbReference type="RefSeq" id="WP_168568012.1">
    <property type="nucleotide sequence ID" value="NZ_CP051167.1"/>
</dbReference>